<comment type="caution">
    <text evidence="1">The sequence shown here is derived from an EMBL/GenBank/DDBJ whole genome shotgun (WGS) entry which is preliminary data.</text>
</comment>
<dbReference type="Proteomes" id="UP001163603">
    <property type="component" value="Chromosome 6"/>
</dbReference>
<organism evidence="1 2">
    <name type="scientific">Pistacia integerrima</name>
    <dbReference type="NCBI Taxonomy" id="434235"/>
    <lineage>
        <taxon>Eukaryota</taxon>
        <taxon>Viridiplantae</taxon>
        <taxon>Streptophyta</taxon>
        <taxon>Embryophyta</taxon>
        <taxon>Tracheophyta</taxon>
        <taxon>Spermatophyta</taxon>
        <taxon>Magnoliopsida</taxon>
        <taxon>eudicotyledons</taxon>
        <taxon>Gunneridae</taxon>
        <taxon>Pentapetalae</taxon>
        <taxon>rosids</taxon>
        <taxon>malvids</taxon>
        <taxon>Sapindales</taxon>
        <taxon>Anacardiaceae</taxon>
        <taxon>Pistacia</taxon>
    </lineage>
</organism>
<keyword evidence="2" id="KW-1185">Reference proteome</keyword>
<dbReference type="EMBL" id="CM047741">
    <property type="protein sequence ID" value="KAJ0038056.1"/>
    <property type="molecule type" value="Genomic_DNA"/>
</dbReference>
<evidence type="ECO:0000313" key="2">
    <source>
        <dbReference type="Proteomes" id="UP001163603"/>
    </source>
</evidence>
<gene>
    <name evidence="1" type="ORF">Pint_22022</name>
</gene>
<reference evidence="2" key="1">
    <citation type="journal article" date="2023" name="G3 (Bethesda)">
        <title>Genome assembly and association tests identify interacting loci associated with vigor, precocity, and sex in interspecific pistachio rootstocks.</title>
        <authorList>
            <person name="Palmer W."/>
            <person name="Jacygrad E."/>
            <person name="Sagayaradj S."/>
            <person name="Cavanaugh K."/>
            <person name="Han R."/>
            <person name="Bertier L."/>
            <person name="Beede B."/>
            <person name="Kafkas S."/>
            <person name="Golino D."/>
            <person name="Preece J."/>
            <person name="Michelmore R."/>
        </authorList>
    </citation>
    <scope>NUCLEOTIDE SEQUENCE [LARGE SCALE GENOMIC DNA]</scope>
</reference>
<proteinExistence type="predicted"/>
<accession>A0ACC0YKX4</accession>
<sequence>MDSQVLKEIAIAKGKTVAQVSLYKSIEEIWDGEI</sequence>
<name>A0ACC0YKX4_9ROSI</name>
<evidence type="ECO:0000313" key="1">
    <source>
        <dbReference type="EMBL" id="KAJ0038056.1"/>
    </source>
</evidence>
<protein>
    <submittedName>
        <fullName evidence="1">Uncharacterized protein</fullName>
    </submittedName>
</protein>